<keyword evidence="1" id="KW-1133">Transmembrane helix</keyword>
<feature type="transmembrane region" description="Helical" evidence="1">
    <location>
        <begin position="12"/>
        <end position="38"/>
    </location>
</feature>
<keyword evidence="1" id="KW-0472">Membrane</keyword>
<sequence>MFPFQEFRGLQFASFPFFAFNLFRVRIFQVCVFFFFSLRHTRHPHRRPLDQRRLIAQRQKVSPTTLNEIF</sequence>
<proteinExistence type="predicted"/>
<evidence type="ECO:0000313" key="2">
    <source>
        <dbReference type="EMBL" id="TKR67795.1"/>
    </source>
</evidence>
<accession>A0A4V5ZZJ4</accession>
<keyword evidence="1" id="KW-0812">Transmembrane</keyword>
<organism evidence="2 3">
    <name type="scientific">Steinernema carpocapsae</name>
    <name type="common">Entomopathogenic nematode</name>
    <dbReference type="NCBI Taxonomy" id="34508"/>
    <lineage>
        <taxon>Eukaryota</taxon>
        <taxon>Metazoa</taxon>
        <taxon>Ecdysozoa</taxon>
        <taxon>Nematoda</taxon>
        <taxon>Chromadorea</taxon>
        <taxon>Rhabditida</taxon>
        <taxon>Tylenchina</taxon>
        <taxon>Panagrolaimomorpha</taxon>
        <taxon>Strongyloidoidea</taxon>
        <taxon>Steinernematidae</taxon>
        <taxon>Steinernema</taxon>
    </lineage>
</organism>
<evidence type="ECO:0000256" key="1">
    <source>
        <dbReference type="SAM" id="Phobius"/>
    </source>
</evidence>
<protein>
    <submittedName>
        <fullName evidence="2">Uncharacterized protein</fullName>
    </submittedName>
</protein>
<gene>
    <name evidence="2" type="ORF">L596_023889</name>
</gene>
<name>A0A4V5ZZJ4_STECR</name>
<evidence type="ECO:0000313" key="3">
    <source>
        <dbReference type="Proteomes" id="UP000298663"/>
    </source>
</evidence>
<keyword evidence="3" id="KW-1185">Reference proteome</keyword>
<dbReference type="Proteomes" id="UP000298663">
    <property type="component" value="Unassembled WGS sequence"/>
</dbReference>
<dbReference type="AlphaFoldDB" id="A0A4V5ZZJ4"/>
<reference evidence="2 3" key="1">
    <citation type="journal article" date="2015" name="Genome Biol.">
        <title>Comparative genomics of Steinernema reveals deeply conserved gene regulatory networks.</title>
        <authorList>
            <person name="Dillman A.R."/>
            <person name="Macchietto M."/>
            <person name="Porter C.F."/>
            <person name="Rogers A."/>
            <person name="Williams B."/>
            <person name="Antoshechkin I."/>
            <person name="Lee M.M."/>
            <person name="Goodwin Z."/>
            <person name="Lu X."/>
            <person name="Lewis E.E."/>
            <person name="Goodrich-Blair H."/>
            <person name="Stock S.P."/>
            <person name="Adams B.J."/>
            <person name="Sternberg P.W."/>
            <person name="Mortazavi A."/>
        </authorList>
    </citation>
    <scope>NUCLEOTIDE SEQUENCE [LARGE SCALE GENOMIC DNA]</scope>
    <source>
        <strain evidence="2 3">ALL</strain>
    </source>
</reference>
<comment type="caution">
    <text evidence="2">The sequence shown here is derived from an EMBL/GenBank/DDBJ whole genome shotgun (WGS) entry which is preliminary data.</text>
</comment>
<reference evidence="2 3" key="2">
    <citation type="journal article" date="2019" name="G3 (Bethesda)">
        <title>Hybrid Assembly of the Genome of the Entomopathogenic Nematode Steinernema carpocapsae Identifies the X-Chromosome.</title>
        <authorList>
            <person name="Serra L."/>
            <person name="Macchietto M."/>
            <person name="Macias-Munoz A."/>
            <person name="McGill C.J."/>
            <person name="Rodriguez I.M."/>
            <person name="Rodriguez B."/>
            <person name="Murad R."/>
            <person name="Mortazavi A."/>
        </authorList>
    </citation>
    <scope>NUCLEOTIDE SEQUENCE [LARGE SCALE GENOMIC DNA]</scope>
    <source>
        <strain evidence="2 3">ALL</strain>
    </source>
</reference>
<dbReference type="EMBL" id="AZBU02000008">
    <property type="protein sequence ID" value="TKR67795.1"/>
    <property type="molecule type" value="Genomic_DNA"/>
</dbReference>